<feature type="active site" description="Proton donor" evidence="3">
    <location>
        <position position="341"/>
    </location>
</feature>
<dbReference type="PROSITE" id="PS00616">
    <property type="entry name" value="HIS_ACID_PHOSPHAT_1"/>
    <property type="match status" value="1"/>
</dbReference>
<dbReference type="InterPro" id="IPR029033">
    <property type="entry name" value="His_PPase_superfam"/>
</dbReference>
<comment type="caution">
    <text evidence="6">The sequence shown here is derived from an EMBL/GenBank/DDBJ whole genome shotgun (WGS) entry which is preliminary data.</text>
</comment>
<sequence length="500" mass="53703">MYLSRGLLAAVSLPAVLCSSFNPLHHSGGSSPYFDAPSQDGISIDTPAGCVVDQAAYILRHGSRYPEPGSFTGWQQLFAKFQNSTYTAKGPLAFIPSWVPPVDDIPHEPLFLSSTGALEAFALGVDLRKRYQLTKGGDNITIWSAGQQRVVDTSTYFARGYLSQGNYLTETSANRATIIALPDSVNFTFANSLTPSTGCPLYPTGDTGSATSTAFRASYQNTIAKRLNKFLDGLVLNATDIGVMQDLCGFQDEIDGDTRFCDVFEGEWYLPNAQRNNQWLDYEYALDLNYYYGSGPGNPFSATNGFPWVKAISDLFVLGPGKTVPGGNIIPPPLIMGFTHDNNLPPVISALGLWNTSSTRGVYPLSKKAPNPARKFRSSYLVAFRGYVALERLACATGHDASAPQSVHHVAGAPPPKVSTSSFVRVRVDRAPVAIPGCTSGPGSTCPLKQFTEYVDTTRAKAAGDFVQRCGLQGVKNATGVASFLTVLPSDSQEILVGLD</sequence>
<organism evidence="6 7">
    <name type="scientific">Mycena pura</name>
    <dbReference type="NCBI Taxonomy" id="153505"/>
    <lineage>
        <taxon>Eukaryota</taxon>
        <taxon>Fungi</taxon>
        <taxon>Dikarya</taxon>
        <taxon>Basidiomycota</taxon>
        <taxon>Agaricomycotina</taxon>
        <taxon>Agaricomycetes</taxon>
        <taxon>Agaricomycetidae</taxon>
        <taxon>Agaricales</taxon>
        <taxon>Marasmiineae</taxon>
        <taxon>Mycenaceae</taxon>
        <taxon>Mycena</taxon>
    </lineage>
</organism>
<feature type="chain" id="PRO_5042133495" evidence="5">
    <location>
        <begin position="19"/>
        <end position="500"/>
    </location>
</feature>
<dbReference type="EMBL" id="JARJCW010000014">
    <property type="protein sequence ID" value="KAJ7217227.1"/>
    <property type="molecule type" value="Genomic_DNA"/>
</dbReference>
<evidence type="ECO:0000256" key="5">
    <source>
        <dbReference type="SAM" id="SignalP"/>
    </source>
</evidence>
<name>A0AAD6VNB5_9AGAR</name>
<keyword evidence="2" id="KW-0325">Glycoprotein</keyword>
<feature type="disulfide bond" evidence="4">
    <location>
        <begin position="438"/>
        <end position="446"/>
    </location>
</feature>
<keyword evidence="5" id="KW-0732">Signal</keyword>
<gene>
    <name evidence="6" type="ORF">GGX14DRAFT_602667</name>
</gene>
<evidence type="ECO:0000313" key="7">
    <source>
        <dbReference type="Proteomes" id="UP001219525"/>
    </source>
</evidence>
<evidence type="ECO:0000256" key="2">
    <source>
        <dbReference type="ARBA" id="ARBA00023180"/>
    </source>
</evidence>
<feature type="disulfide bond" evidence="4">
    <location>
        <begin position="248"/>
        <end position="261"/>
    </location>
</feature>
<dbReference type="CDD" id="cd07061">
    <property type="entry name" value="HP_HAP_like"/>
    <property type="match status" value="1"/>
</dbReference>
<dbReference type="Proteomes" id="UP001219525">
    <property type="component" value="Unassembled WGS sequence"/>
</dbReference>
<feature type="disulfide bond" evidence="4">
    <location>
        <begin position="50"/>
        <end position="395"/>
    </location>
</feature>
<dbReference type="Pfam" id="PF00328">
    <property type="entry name" value="His_Phos_2"/>
    <property type="match status" value="1"/>
</dbReference>
<evidence type="ECO:0000256" key="1">
    <source>
        <dbReference type="ARBA" id="ARBA00022801"/>
    </source>
</evidence>
<dbReference type="AlphaFoldDB" id="A0AAD6VNB5"/>
<evidence type="ECO:0000256" key="4">
    <source>
        <dbReference type="PIRSR" id="PIRSR000894-2"/>
    </source>
</evidence>
<keyword evidence="7" id="KW-1185">Reference proteome</keyword>
<accession>A0AAD6VNB5</accession>
<dbReference type="InterPro" id="IPR016274">
    <property type="entry name" value="Histidine_acid_Pase_euk"/>
</dbReference>
<feature type="active site" description="Nucleophile" evidence="3">
    <location>
        <position position="61"/>
    </location>
</feature>
<dbReference type="PANTHER" id="PTHR20963:SF18">
    <property type="entry name" value="ACID PHOSPHATASE PHO11-RELATED"/>
    <property type="match status" value="1"/>
</dbReference>
<dbReference type="InterPro" id="IPR000560">
    <property type="entry name" value="His_Pase_clade-2"/>
</dbReference>
<dbReference type="GO" id="GO:0009277">
    <property type="term" value="C:fungal-type cell wall"/>
    <property type="evidence" value="ECO:0007669"/>
    <property type="project" value="TreeGrafter"/>
</dbReference>
<keyword evidence="4" id="KW-1015">Disulfide bond</keyword>
<dbReference type="PIRSF" id="PIRSF000894">
    <property type="entry name" value="Acid_phosphatase"/>
    <property type="match status" value="1"/>
</dbReference>
<dbReference type="SUPFAM" id="SSF53254">
    <property type="entry name" value="Phosphoglycerate mutase-like"/>
    <property type="match status" value="1"/>
</dbReference>
<proteinExistence type="predicted"/>
<evidence type="ECO:0000313" key="6">
    <source>
        <dbReference type="EMBL" id="KAJ7217227.1"/>
    </source>
</evidence>
<dbReference type="Gene3D" id="3.40.50.1240">
    <property type="entry name" value="Phosphoglycerate mutase-like"/>
    <property type="match status" value="1"/>
</dbReference>
<evidence type="ECO:0000256" key="3">
    <source>
        <dbReference type="PIRSR" id="PIRSR000894-1"/>
    </source>
</evidence>
<dbReference type="GO" id="GO:0003993">
    <property type="term" value="F:acid phosphatase activity"/>
    <property type="evidence" value="ECO:0007669"/>
    <property type="project" value="TreeGrafter"/>
</dbReference>
<feature type="signal peptide" evidence="5">
    <location>
        <begin position="1"/>
        <end position="18"/>
    </location>
</feature>
<dbReference type="PROSITE" id="PS00778">
    <property type="entry name" value="HIS_ACID_PHOSPHAT_2"/>
    <property type="match status" value="1"/>
</dbReference>
<protein>
    <submittedName>
        <fullName evidence="6">Phosphoglycerate mutase-like protein</fullName>
    </submittedName>
</protein>
<keyword evidence="1" id="KW-0378">Hydrolase</keyword>
<dbReference type="InterPro" id="IPR033379">
    <property type="entry name" value="Acid_Pase_AS"/>
</dbReference>
<reference evidence="6" key="1">
    <citation type="submission" date="2023-03" db="EMBL/GenBank/DDBJ databases">
        <title>Massive genome expansion in bonnet fungi (Mycena s.s.) driven by repeated elements and novel gene families across ecological guilds.</title>
        <authorList>
            <consortium name="Lawrence Berkeley National Laboratory"/>
            <person name="Harder C.B."/>
            <person name="Miyauchi S."/>
            <person name="Viragh M."/>
            <person name="Kuo A."/>
            <person name="Thoen E."/>
            <person name="Andreopoulos B."/>
            <person name="Lu D."/>
            <person name="Skrede I."/>
            <person name="Drula E."/>
            <person name="Henrissat B."/>
            <person name="Morin E."/>
            <person name="Kohler A."/>
            <person name="Barry K."/>
            <person name="LaButti K."/>
            <person name="Morin E."/>
            <person name="Salamov A."/>
            <person name="Lipzen A."/>
            <person name="Mereny Z."/>
            <person name="Hegedus B."/>
            <person name="Baldrian P."/>
            <person name="Stursova M."/>
            <person name="Weitz H."/>
            <person name="Taylor A."/>
            <person name="Grigoriev I.V."/>
            <person name="Nagy L.G."/>
            <person name="Martin F."/>
            <person name="Kauserud H."/>
        </authorList>
    </citation>
    <scope>NUCLEOTIDE SEQUENCE</scope>
    <source>
        <strain evidence="6">9144</strain>
    </source>
</reference>
<dbReference type="PANTHER" id="PTHR20963">
    <property type="entry name" value="MULTIPLE INOSITOL POLYPHOSPHATE PHOSPHATASE-RELATED"/>
    <property type="match status" value="1"/>
</dbReference>